<organism evidence="9">
    <name type="scientific">Mycoplasma feriruminatoris</name>
    <dbReference type="NCBI Taxonomy" id="1179777"/>
    <lineage>
        <taxon>Bacteria</taxon>
        <taxon>Bacillati</taxon>
        <taxon>Mycoplasmatota</taxon>
        <taxon>Mollicutes</taxon>
        <taxon>Mycoplasmataceae</taxon>
        <taxon>Mycoplasma</taxon>
    </lineage>
</organism>
<keyword evidence="5 7" id="KW-0949">S-adenosyl-L-methionine</keyword>
<dbReference type="InterPro" id="IPR055361">
    <property type="entry name" value="tRNA_methyltr_TrmB_bact"/>
</dbReference>
<dbReference type="InterPro" id="IPR029063">
    <property type="entry name" value="SAM-dependent_MTases_sf"/>
</dbReference>
<evidence type="ECO:0000256" key="4">
    <source>
        <dbReference type="ARBA" id="ARBA00022679"/>
    </source>
</evidence>
<comment type="function">
    <text evidence="2 7">Catalyzes the formation of N(7)-methylguanine at position 46 (m7G46) in tRNA.</text>
</comment>
<dbReference type="HAMAP" id="MF_01057">
    <property type="entry name" value="tRNA_methyltr_TrmB"/>
    <property type="match status" value="1"/>
</dbReference>
<dbReference type="NCBIfam" id="NF001080">
    <property type="entry name" value="PRK00121.2-2"/>
    <property type="match status" value="1"/>
</dbReference>
<evidence type="ECO:0000256" key="3">
    <source>
        <dbReference type="ARBA" id="ARBA00022603"/>
    </source>
</evidence>
<keyword evidence="3 7" id="KW-0489">Methyltransferase</keyword>
<dbReference type="Gene3D" id="3.40.50.150">
    <property type="entry name" value="Vaccinia Virus protein VP39"/>
    <property type="match status" value="1"/>
</dbReference>
<dbReference type="EC" id="2.1.1.33" evidence="7"/>
<dbReference type="InterPro" id="IPR003358">
    <property type="entry name" value="tRNA_(Gua-N-7)_MeTrfase_Trmb"/>
</dbReference>
<keyword evidence="4 7" id="KW-0808">Transferase</keyword>
<dbReference type="EMBL" id="CP104008">
    <property type="protein sequence ID" value="WFQ92928.1"/>
    <property type="molecule type" value="Genomic_DNA"/>
</dbReference>
<dbReference type="GO" id="GO:0043527">
    <property type="term" value="C:tRNA methyltransferase complex"/>
    <property type="evidence" value="ECO:0007669"/>
    <property type="project" value="TreeGrafter"/>
</dbReference>
<dbReference type="CDD" id="cd02440">
    <property type="entry name" value="AdoMet_MTases"/>
    <property type="match status" value="1"/>
</dbReference>
<dbReference type="GO" id="GO:0008176">
    <property type="term" value="F:tRNA (guanine(46)-N7)-methyltransferase activity"/>
    <property type="evidence" value="ECO:0007669"/>
    <property type="project" value="UniProtKB-UniRule"/>
</dbReference>
<comment type="caution">
    <text evidence="7">Lacks conserved residue(s) required for the propagation of feature annotation.</text>
</comment>
<evidence type="ECO:0000256" key="5">
    <source>
        <dbReference type="ARBA" id="ARBA00022691"/>
    </source>
</evidence>
<feature type="binding site" evidence="7">
    <location>
        <begin position="199"/>
        <end position="202"/>
    </location>
    <ligand>
        <name>substrate</name>
    </ligand>
</feature>
<feature type="binding site" evidence="7">
    <location>
        <position position="68"/>
    </location>
    <ligand>
        <name>S-adenosyl-L-methionine</name>
        <dbReference type="ChEBI" id="CHEBI:59789"/>
    </ligand>
</feature>
<dbReference type="PANTHER" id="PTHR23417">
    <property type="entry name" value="3-DEOXY-D-MANNO-OCTULOSONIC-ACID TRANSFERASE/TRNA GUANINE-N 7 - -METHYLTRANSFERASE"/>
    <property type="match status" value="1"/>
</dbReference>
<dbReference type="Proteomes" id="UP001178743">
    <property type="component" value="Chromosome"/>
</dbReference>
<dbReference type="SUPFAM" id="SSF53335">
    <property type="entry name" value="S-adenosyl-L-methionine-dependent methyltransferases"/>
    <property type="match status" value="1"/>
</dbReference>
<evidence type="ECO:0000313" key="9">
    <source>
        <dbReference type="EMBL" id="VZS00780.1"/>
    </source>
</evidence>
<accession>A0A654IRI8</accession>
<comment type="similarity">
    <text evidence="7">Belongs to the class I-like SAM-binding methyltransferase superfamily. TrmB family.</text>
</comment>
<evidence type="ECO:0000313" key="10">
    <source>
        <dbReference type="EMBL" id="WFQ92928.1"/>
    </source>
</evidence>
<comment type="catalytic activity">
    <reaction evidence="1 7">
        <text>guanosine(46) in tRNA + S-adenosyl-L-methionine = N(7)-methylguanosine(46) in tRNA + S-adenosyl-L-homocysteine</text>
        <dbReference type="Rhea" id="RHEA:42708"/>
        <dbReference type="Rhea" id="RHEA-COMP:10188"/>
        <dbReference type="Rhea" id="RHEA-COMP:10189"/>
        <dbReference type="ChEBI" id="CHEBI:57856"/>
        <dbReference type="ChEBI" id="CHEBI:59789"/>
        <dbReference type="ChEBI" id="CHEBI:74269"/>
        <dbReference type="ChEBI" id="CHEBI:74480"/>
        <dbReference type="EC" id="2.1.1.33"/>
    </reaction>
</comment>
<reference evidence="10" key="2">
    <citation type="submission" date="2022-06" db="EMBL/GenBank/DDBJ databases">
        <title>Comparative genomic analysis of Mycoplasma feriruminatoris and the Mycoplasma mycoides cluster.</title>
        <authorList>
            <person name="Baby V."/>
            <person name="Ambroset C."/>
            <person name="Gaurivaud P."/>
            <person name="Boury C."/>
            <person name="Guichoux E."/>
            <person name="Lartigue C."/>
            <person name="Tardy F."/>
            <person name="Sirand-Pugnet P."/>
        </authorList>
    </citation>
    <scope>NUCLEOTIDE SEQUENCE</scope>
    <source>
        <strain evidence="10">L14822</strain>
    </source>
</reference>
<dbReference type="UniPathway" id="UPA00989"/>
<dbReference type="PANTHER" id="PTHR23417:SF14">
    <property type="entry name" value="PENTACOTRIPEPTIDE-REPEAT REGION OF PRORP DOMAIN-CONTAINING PROTEIN"/>
    <property type="match status" value="1"/>
</dbReference>
<gene>
    <name evidence="7 9" type="primary">trmB</name>
    <name evidence="8" type="ORF">MF5295_00757</name>
    <name evidence="9" type="ORF">MF5582_00771</name>
    <name evidence="10" type="ORF">MFERI14822_00721</name>
</gene>
<evidence type="ECO:0000256" key="1">
    <source>
        <dbReference type="ARBA" id="ARBA00000142"/>
    </source>
</evidence>
<dbReference type="PROSITE" id="PS51625">
    <property type="entry name" value="SAM_MT_TRMB"/>
    <property type="match status" value="1"/>
</dbReference>
<protein>
    <recommendedName>
        <fullName evidence="7">tRNA (guanine-N(7)-)-methyltransferase</fullName>
        <ecNumber evidence="7">2.1.1.33</ecNumber>
    </recommendedName>
    <alternativeName>
        <fullName evidence="7">tRNA (guanine(46)-N(7))-methyltransferase</fullName>
    </alternativeName>
    <alternativeName>
        <fullName evidence="7">tRNA(m7G46)-methyltransferase</fullName>
    </alternativeName>
</protein>
<evidence type="ECO:0000256" key="2">
    <source>
        <dbReference type="ARBA" id="ARBA00003015"/>
    </source>
</evidence>
<dbReference type="NCBIfam" id="TIGR00091">
    <property type="entry name" value="tRNA (guanosine(46)-N7)-methyltransferase TrmB"/>
    <property type="match status" value="1"/>
</dbReference>
<proteinExistence type="inferred from homology"/>
<reference evidence="9" key="1">
    <citation type="submission" date="2019-11" db="EMBL/GenBank/DDBJ databases">
        <authorList>
            <person name="Falquet L."/>
            <person name="Falquet L."/>
        </authorList>
    </citation>
    <scope>NUCLEOTIDE SEQUENCE</scope>
    <source>
        <strain evidence="9">14/OD_0492</strain>
        <strain evidence="8">8756-13</strain>
    </source>
</reference>
<feature type="binding site" evidence="7">
    <location>
        <position position="123"/>
    </location>
    <ligand>
        <name>S-adenosyl-L-methionine</name>
        <dbReference type="ChEBI" id="CHEBI:59789"/>
    </ligand>
</feature>
<feature type="binding site" evidence="7">
    <location>
        <position position="127"/>
    </location>
    <ligand>
        <name>substrate</name>
    </ligand>
</feature>
<comment type="pathway">
    <text evidence="7">tRNA modification; N(7)-methylguanine-tRNA biosynthesis.</text>
</comment>
<dbReference type="EMBL" id="LR739237">
    <property type="protein sequence ID" value="VZS00780.1"/>
    <property type="molecule type" value="Genomic_DNA"/>
</dbReference>
<dbReference type="AlphaFoldDB" id="A0A654IRI8"/>
<feature type="binding site" evidence="7">
    <location>
        <position position="43"/>
    </location>
    <ligand>
        <name>S-adenosyl-L-methionine</name>
        <dbReference type="ChEBI" id="CHEBI:59789"/>
    </ligand>
</feature>
<name>A0A654IRI8_9MOLU</name>
<dbReference type="Pfam" id="PF02390">
    <property type="entry name" value="Methyltransf_4"/>
    <property type="match status" value="1"/>
</dbReference>
<dbReference type="RefSeq" id="WP_278307443.1">
    <property type="nucleotide sequence ID" value="NZ_CP104008.1"/>
</dbReference>
<keyword evidence="6 7" id="KW-0819">tRNA processing</keyword>
<sequence length="221" mass="26251">MRLRKKSWTDEFLNQHTSYLIKYDDNKIDLNKVFLNNNPTCLEIGCGKGQFITTLALNNPNLNYIGMEKSSTIVGVGLKKSLKEFENNSKSMTNLKYFNDFAEDLSKMFFNDSFHKIYLNFSDPWPKARHYKKRLTYVKFLDIYSDILIKDGYLEFKTDNDLLYQFTIEQLQLTNKWQIVLNTTNLYNDQELLKDNIPTEYETKFHLANKNIYKIIIKNLK</sequence>
<feature type="binding site" evidence="7">
    <location>
        <position position="159"/>
    </location>
    <ligand>
        <name>substrate</name>
    </ligand>
</feature>
<evidence type="ECO:0000256" key="7">
    <source>
        <dbReference type="HAMAP-Rule" id="MF_01057"/>
    </source>
</evidence>
<evidence type="ECO:0000313" key="8">
    <source>
        <dbReference type="EMBL" id="VZR98400.1"/>
    </source>
</evidence>
<evidence type="ECO:0000256" key="6">
    <source>
        <dbReference type="ARBA" id="ARBA00022694"/>
    </source>
</evidence>
<dbReference type="EMBL" id="LR739235">
    <property type="protein sequence ID" value="VZR98400.1"/>
    <property type="molecule type" value="Genomic_DNA"/>
</dbReference>